<dbReference type="RefSeq" id="WP_122976476.1">
    <property type="nucleotide sequence ID" value="NZ_BOMX01000064.1"/>
</dbReference>
<dbReference type="PANTHER" id="PTHR10982:SF21">
    <property type="entry name" value="FATTY ACID SYNTHASE SUBUNIT BETA"/>
    <property type="match status" value="1"/>
</dbReference>
<proteinExistence type="predicted"/>
<dbReference type="EMBL" id="VIWY01000007">
    <property type="protein sequence ID" value="TWG10812.1"/>
    <property type="molecule type" value="Genomic_DNA"/>
</dbReference>
<dbReference type="InterPro" id="IPR016035">
    <property type="entry name" value="Acyl_Trfase/lysoPLipase"/>
</dbReference>
<keyword evidence="1" id="KW-0808">Transferase</keyword>
<comment type="caution">
    <text evidence="3">The sequence shown here is derived from an EMBL/GenBank/DDBJ whole genome shotgun (WGS) entry which is preliminary data.</text>
</comment>
<dbReference type="InterPro" id="IPR014043">
    <property type="entry name" value="Acyl_transferase_dom"/>
</dbReference>
<dbReference type="GO" id="GO:0016740">
    <property type="term" value="F:transferase activity"/>
    <property type="evidence" value="ECO:0007669"/>
    <property type="project" value="UniProtKB-KW"/>
</dbReference>
<protein>
    <recommendedName>
        <fullName evidence="2">Malonyl-CoA:ACP transacylase (MAT) domain-containing protein</fullName>
    </recommendedName>
</protein>
<organism evidence="3 4">
    <name type="scientific">Actinoplanes teichomyceticus</name>
    <dbReference type="NCBI Taxonomy" id="1867"/>
    <lineage>
        <taxon>Bacteria</taxon>
        <taxon>Bacillati</taxon>
        <taxon>Actinomycetota</taxon>
        <taxon>Actinomycetes</taxon>
        <taxon>Micromonosporales</taxon>
        <taxon>Micromonosporaceae</taxon>
        <taxon>Actinoplanes</taxon>
    </lineage>
</organism>
<dbReference type="InterPro" id="IPR001227">
    <property type="entry name" value="Ac_transferase_dom_sf"/>
</dbReference>
<feature type="domain" description="Malonyl-CoA:ACP transacylase (MAT)" evidence="2">
    <location>
        <begin position="42"/>
        <end position="361"/>
    </location>
</feature>
<dbReference type="PANTHER" id="PTHR10982">
    <property type="entry name" value="MALONYL COA-ACYL CARRIER PROTEIN TRANSACYLASE"/>
    <property type="match status" value="1"/>
</dbReference>
<dbReference type="AlphaFoldDB" id="A0A561VGR2"/>
<sequence>MTEGEGMRQLYIFDGLAGSDGPPLAQLRALAARPENTRFFRVAAEAVQASFDHVGAQVYRRELPGGLPLRELLTGPPAPPAVLGHSLVQGICAHVYQLCLLQPGPDAAPAPVAAAGHSMGVQAAIAAGRRLTDRRSFLRFSRASISLAAMIMLRCHQVFEERVASPAVTRAYQERAAAPAVRPTAMAAVLAIDEADLRARVAAYAGPVELAIVNSARSHVLAGTPGALAEFWLANADDFERRRVRWMFLASTAPFHSSLLAPAAELIHGDRGVLDYEVTGDGLALPVYVAEEPRNLQDRPDLWLDFVEQSFCRPVDWLTTVTTAVAATRPDQVVDFGPGPGARLFTRESLRHAGYSVPLKALAPR</sequence>
<evidence type="ECO:0000259" key="2">
    <source>
        <dbReference type="SMART" id="SM00827"/>
    </source>
</evidence>
<evidence type="ECO:0000313" key="4">
    <source>
        <dbReference type="Proteomes" id="UP000320239"/>
    </source>
</evidence>
<reference evidence="3 4" key="1">
    <citation type="submission" date="2019-06" db="EMBL/GenBank/DDBJ databases">
        <title>Sequencing the genomes of 1000 actinobacteria strains.</title>
        <authorList>
            <person name="Klenk H.-P."/>
        </authorList>
    </citation>
    <scope>NUCLEOTIDE SEQUENCE [LARGE SCALE GENOMIC DNA]</scope>
    <source>
        <strain evidence="3 4">DSM 43866</strain>
    </source>
</reference>
<dbReference type="InterPro" id="IPR016036">
    <property type="entry name" value="Malonyl_transacylase_ACP-bd"/>
</dbReference>
<dbReference type="Proteomes" id="UP000320239">
    <property type="component" value="Unassembled WGS sequence"/>
</dbReference>
<evidence type="ECO:0000256" key="1">
    <source>
        <dbReference type="ARBA" id="ARBA00022679"/>
    </source>
</evidence>
<keyword evidence="4" id="KW-1185">Reference proteome</keyword>
<dbReference type="OrthoDB" id="4037841at2"/>
<dbReference type="SUPFAM" id="SSF55048">
    <property type="entry name" value="Probable ACP-binding domain of malonyl-CoA ACP transacylase"/>
    <property type="match status" value="1"/>
</dbReference>
<gene>
    <name evidence="3" type="ORF">FHX34_107309</name>
</gene>
<dbReference type="InterPro" id="IPR050830">
    <property type="entry name" value="Fungal_FAS"/>
</dbReference>
<dbReference type="Gene3D" id="3.40.366.10">
    <property type="entry name" value="Malonyl-Coenzyme A Acyl Carrier Protein, domain 2"/>
    <property type="match status" value="2"/>
</dbReference>
<evidence type="ECO:0000313" key="3">
    <source>
        <dbReference type="EMBL" id="TWG10812.1"/>
    </source>
</evidence>
<dbReference type="SUPFAM" id="SSF52151">
    <property type="entry name" value="FabD/lysophospholipase-like"/>
    <property type="match status" value="1"/>
</dbReference>
<dbReference type="SMART" id="SM00827">
    <property type="entry name" value="PKS_AT"/>
    <property type="match status" value="1"/>
</dbReference>
<accession>A0A561VGR2</accession>
<name>A0A561VGR2_ACTTI</name>